<keyword evidence="9" id="KW-0805">Transcription regulation</keyword>
<dbReference type="EMBL" id="WVTA01000008">
    <property type="protein sequence ID" value="KAK3207841.1"/>
    <property type="molecule type" value="Genomic_DNA"/>
</dbReference>
<comment type="similarity">
    <text evidence="2">Belongs to the MYST (SAS/MOZ) family.</text>
</comment>
<protein>
    <recommendedName>
        <fullName evidence="3">histone acetyltransferase</fullName>
        <ecNumber evidence="3">2.3.1.48</ecNumber>
    </recommendedName>
</protein>
<comment type="subcellular location">
    <subcellularLocation>
        <location evidence="1">Nucleus</location>
    </subcellularLocation>
</comment>
<proteinExistence type="inferred from homology"/>
<evidence type="ECO:0000256" key="14">
    <source>
        <dbReference type="PIRSR" id="PIRSR602717-51"/>
    </source>
</evidence>
<evidence type="ECO:0000256" key="7">
    <source>
        <dbReference type="ARBA" id="ARBA00022833"/>
    </source>
</evidence>
<evidence type="ECO:0000256" key="13">
    <source>
        <dbReference type="ARBA" id="ARBA00045805"/>
    </source>
</evidence>
<organism evidence="17 18">
    <name type="scientific">Pseudopithomyces chartarum</name>
    <dbReference type="NCBI Taxonomy" id="1892770"/>
    <lineage>
        <taxon>Eukaryota</taxon>
        <taxon>Fungi</taxon>
        <taxon>Dikarya</taxon>
        <taxon>Ascomycota</taxon>
        <taxon>Pezizomycotina</taxon>
        <taxon>Dothideomycetes</taxon>
        <taxon>Pleosporomycetidae</taxon>
        <taxon>Pleosporales</taxon>
        <taxon>Massarineae</taxon>
        <taxon>Didymosphaeriaceae</taxon>
        <taxon>Pseudopithomyces</taxon>
    </lineage>
</organism>
<dbReference type="Gene3D" id="3.40.630.30">
    <property type="match status" value="1"/>
</dbReference>
<dbReference type="Gene3D" id="1.10.10.10">
    <property type="entry name" value="Winged helix-like DNA-binding domain superfamily/Winged helix DNA-binding domain"/>
    <property type="match status" value="1"/>
</dbReference>
<keyword evidence="10" id="KW-0804">Transcription</keyword>
<dbReference type="Proteomes" id="UP001280581">
    <property type="component" value="Unassembled WGS sequence"/>
</dbReference>
<dbReference type="PROSITE" id="PS51726">
    <property type="entry name" value="MYST_HAT"/>
    <property type="match status" value="1"/>
</dbReference>
<evidence type="ECO:0000256" key="15">
    <source>
        <dbReference type="SAM" id="MobiDB-lite"/>
    </source>
</evidence>
<dbReference type="Pfam" id="PF17772">
    <property type="entry name" value="zf-MYST"/>
    <property type="match status" value="1"/>
</dbReference>
<dbReference type="PANTHER" id="PTHR10615">
    <property type="entry name" value="HISTONE ACETYLTRANSFERASE"/>
    <property type="match status" value="1"/>
</dbReference>
<keyword evidence="8" id="KW-0007">Acetylation</keyword>
<dbReference type="GO" id="GO:0005634">
    <property type="term" value="C:nucleus"/>
    <property type="evidence" value="ECO:0007669"/>
    <property type="project" value="UniProtKB-SubCell"/>
</dbReference>
<feature type="domain" description="MYST-type HAT" evidence="16">
    <location>
        <begin position="44"/>
        <end position="301"/>
    </location>
</feature>
<evidence type="ECO:0000256" key="1">
    <source>
        <dbReference type="ARBA" id="ARBA00004123"/>
    </source>
</evidence>
<evidence type="ECO:0000256" key="5">
    <source>
        <dbReference type="ARBA" id="ARBA00022723"/>
    </source>
</evidence>
<evidence type="ECO:0000256" key="11">
    <source>
        <dbReference type="ARBA" id="ARBA00023242"/>
    </source>
</evidence>
<dbReference type="GO" id="GO:0046972">
    <property type="term" value="F:histone H4K16 acetyltransferase activity"/>
    <property type="evidence" value="ECO:0007669"/>
    <property type="project" value="TreeGrafter"/>
</dbReference>
<feature type="region of interest" description="Disordered" evidence="15">
    <location>
        <begin position="312"/>
        <end position="335"/>
    </location>
</feature>
<dbReference type="AlphaFoldDB" id="A0AAN6LV28"/>
<accession>A0AAN6LV28</accession>
<feature type="compositionally biased region" description="Acidic residues" evidence="15">
    <location>
        <begin position="320"/>
        <end position="335"/>
    </location>
</feature>
<evidence type="ECO:0000256" key="4">
    <source>
        <dbReference type="ARBA" id="ARBA00022679"/>
    </source>
</evidence>
<evidence type="ECO:0000256" key="10">
    <source>
        <dbReference type="ARBA" id="ARBA00023163"/>
    </source>
</evidence>
<dbReference type="GO" id="GO:0006355">
    <property type="term" value="P:regulation of DNA-templated transcription"/>
    <property type="evidence" value="ECO:0007669"/>
    <property type="project" value="InterPro"/>
</dbReference>
<evidence type="ECO:0000256" key="8">
    <source>
        <dbReference type="ARBA" id="ARBA00022990"/>
    </source>
</evidence>
<dbReference type="GO" id="GO:0035267">
    <property type="term" value="C:NuA4 histone acetyltransferase complex"/>
    <property type="evidence" value="ECO:0007669"/>
    <property type="project" value="TreeGrafter"/>
</dbReference>
<keyword evidence="6" id="KW-0863">Zinc-finger</keyword>
<dbReference type="InterPro" id="IPR050603">
    <property type="entry name" value="MYST_HAT"/>
</dbReference>
<dbReference type="EC" id="2.3.1.48" evidence="3"/>
<feature type="active site" description="Proton donor/acceptor" evidence="14">
    <location>
        <position position="225"/>
    </location>
</feature>
<keyword evidence="12" id="KW-0012">Acyltransferase</keyword>
<dbReference type="InterPro" id="IPR016181">
    <property type="entry name" value="Acyl_CoA_acyltransferase"/>
</dbReference>
<sequence>MRARQAPGGASSSSMSVSPVITNGFAPFGAKRDLEESEKHTTEPPTLNVHDVVLGSLIIKPWFSSDGYPEELVGKQVDRLYVCQWCFKYTKELVPFLQHLASAHSVSIYEFDGADHKLYAQNLSLFAKLFLHVKSVFYDVSAFLYYLLVLENPDPAIPNTLLGVDAGPAGGQVVGFFSKEKLSWDNNNLACICVFPPWQKQGLAQVLIAASYELGRKDGRMGGPEKPLSSHGRAAYTAYWSKTLARTIVEWPDKKLSINDLHQETSITTDDIHNTLNAMGVLERRKKGHVINKKRVQAWAETSKVNLANPILPDAFVHETDDEDEEEEEEEDDEE</sequence>
<name>A0AAN6LV28_9PLEO</name>
<keyword evidence="7" id="KW-0862">Zinc</keyword>
<comment type="function">
    <text evidence="13">Catalytic component of the NuA4 histone acetyltransferase (HAT) complex which is involved in epigenetic transcriptional activation of selected genes principally by acetylation of nucleosomal histones H4, H3, H2B, H2A and H2A variant H2A.Z. Acetylates histone H4 to form H4K5ac, H4K8ac, H4K12ac and H4K16ac, histone H3 to form H3K14ac, and histone H2A to form H2AK4ac and H2AK7ac. The NuA4 complex is involved in the DNA damage response and is required for chromosome segregation. The NuA4 complex plays a direct role in repair of DNA double-strand breaks (DSBs) through homologous recombination. Recruitment to promoters depends on H3K4me. Also acetylates non-histone proteins. In addition to protein acetyltransferase, can use different acyl-CoA substrates, such as 2-hydroxyisobutanoyl-CoA (2-hydroxyisobutyryl-CoA) or (2E)-butenoyl-CoA (crotonyl-CoA), and is able to mediate protein 2-hydroxyisobutyrylation and crotonylation, respectively.</text>
</comment>
<evidence type="ECO:0000256" key="6">
    <source>
        <dbReference type="ARBA" id="ARBA00022771"/>
    </source>
</evidence>
<dbReference type="Pfam" id="PF01853">
    <property type="entry name" value="MOZ_SAS"/>
    <property type="match status" value="1"/>
</dbReference>
<evidence type="ECO:0000313" key="18">
    <source>
        <dbReference type="Proteomes" id="UP001280581"/>
    </source>
</evidence>
<dbReference type="GO" id="GO:0008270">
    <property type="term" value="F:zinc ion binding"/>
    <property type="evidence" value="ECO:0007669"/>
    <property type="project" value="UniProtKB-KW"/>
</dbReference>
<evidence type="ECO:0000256" key="12">
    <source>
        <dbReference type="ARBA" id="ARBA00023315"/>
    </source>
</evidence>
<dbReference type="CDD" id="cd04301">
    <property type="entry name" value="NAT_SF"/>
    <property type="match status" value="1"/>
</dbReference>
<dbReference type="PANTHER" id="PTHR10615:SF219">
    <property type="entry name" value="HISTONE ACETYLTRANSFERASE KAT5"/>
    <property type="match status" value="1"/>
</dbReference>
<evidence type="ECO:0000256" key="3">
    <source>
        <dbReference type="ARBA" id="ARBA00013184"/>
    </source>
</evidence>
<reference evidence="17 18" key="1">
    <citation type="submission" date="2021-02" db="EMBL/GenBank/DDBJ databases">
        <title>Genome assembly of Pseudopithomyces chartarum.</title>
        <authorList>
            <person name="Jauregui R."/>
            <person name="Singh J."/>
            <person name="Voisey C."/>
        </authorList>
    </citation>
    <scope>NUCLEOTIDE SEQUENCE [LARGE SCALE GENOMIC DNA]</scope>
    <source>
        <strain evidence="17 18">AGR01</strain>
    </source>
</reference>
<dbReference type="InterPro" id="IPR036388">
    <property type="entry name" value="WH-like_DNA-bd_sf"/>
</dbReference>
<keyword evidence="4" id="KW-0808">Transferase</keyword>
<evidence type="ECO:0000259" key="16">
    <source>
        <dbReference type="PROSITE" id="PS51726"/>
    </source>
</evidence>
<comment type="caution">
    <text evidence="17">The sequence shown here is derived from an EMBL/GenBank/DDBJ whole genome shotgun (WGS) entry which is preliminary data.</text>
</comment>
<gene>
    <name evidence="17" type="ORF">GRF29_96g584408</name>
</gene>
<evidence type="ECO:0000313" key="17">
    <source>
        <dbReference type="EMBL" id="KAK3207841.1"/>
    </source>
</evidence>
<evidence type="ECO:0000256" key="9">
    <source>
        <dbReference type="ARBA" id="ARBA00023015"/>
    </source>
</evidence>
<keyword evidence="11" id="KW-0539">Nucleus</keyword>
<dbReference type="SUPFAM" id="SSF55729">
    <property type="entry name" value="Acyl-CoA N-acyltransferases (Nat)"/>
    <property type="match status" value="1"/>
</dbReference>
<evidence type="ECO:0000256" key="2">
    <source>
        <dbReference type="ARBA" id="ARBA00010107"/>
    </source>
</evidence>
<dbReference type="Gene3D" id="3.30.60.60">
    <property type="entry name" value="N-acetyl transferase-like"/>
    <property type="match status" value="1"/>
</dbReference>
<keyword evidence="5" id="KW-0479">Metal-binding</keyword>
<dbReference type="InterPro" id="IPR002717">
    <property type="entry name" value="HAT_MYST-type"/>
</dbReference>
<keyword evidence="18" id="KW-1185">Reference proteome</keyword>
<dbReference type="InterPro" id="IPR040706">
    <property type="entry name" value="Zf-MYST"/>
</dbReference>